<comment type="cofactor">
    <cofactor evidence="1">
        <name>Mg(2+)</name>
        <dbReference type="ChEBI" id="CHEBI:18420"/>
    </cofactor>
</comment>
<dbReference type="GO" id="GO:0046872">
    <property type="term" value="F:metal ion binding"/>
    <property type="evidence" value="ECO:0007669"/>
    <property type="project" value="UniProtKB-KW"/>
</dbReference>
<dbReference type="InterPro" id="IPR041492">
    <property type="entry name" value="HAD_2"/>
</dbReference>
<dbReference type="NCBIfam" id="TIGR01509">
    <property type="entry name" value="HAD-SF-IA-v3"/>
    <property type="match status" value="1"/>
</dbReference>
<dbReference type="InterPro" id="IPR050155">
    <property type="entry name" value="HAD-like_hydrolase_sf"/>
</dbReference>
<dbReference type="InterPro" id="IPR036412">
    <property type="entry name" value="HAD-like_sf"/>
</dbReference>
<evidence type="ECO:0000313" key="3">
    <source>
        <dbReference type="EMBL" id="TYP65230.1"/>
    </source>
</evidence>
<dbReference type="SFLD" id="SFLDG01135">
    <property type="entry name" value="C1.5.6:_HAD__Beta-PGM__Phospha"/>
    <property type="match status" value="1"/>
</dbReference>
<dbReference type="Pfam" id="PF13419">
    <property type="entry name" value="HAD_2"/>
    <property type="match status" value="1"/>
</dbReference>
<evidence type="ECO:0000256" key="2">
    <source>
        <dbReference type="ARBA" id="ARBA00022723"/>
    </source>
</evidence>
<dbReference type="EMBL" id="VNHQ01000012">
    <property type="protein sequence ID" value="TYP65230.1"/>
    <property type="molecule type" value="Genomic_DNA"/>
</dbReference>
<sequence>MKSGPGRWRGLVNNYELLIFDWDGTLVDSIGRIVESILVAATKCDLPRLDENSIKGIIGLGLPEAIAVLYPGETDRKLVEAFRRAYADHYLALESEPSALYPGVATALQHFRDQGHQLAVATGKGRRGLDRVLAGQGWSDFFDVTRCADETASKPDPLMIHEILEHCGVSPERALMIGDSVFDLEMARRAGVDSVAVSYGAQPLEVLLSCSPRMAINHFSELGEWLCSAAGPAEVVAYVG</sequence>
<dbReference type="GO" id="GO:0005829">
    <property type="term" value="C:cytosol"/>
    <property type="evidence" value="ECO:0007669"/>
    <property type="project" value="TreeGrafter"/>
</dbReference>
<comment type="caution">
    <text evidence="3">The sequence shown here is derived from an EMBL/GenBank/DDBJ whole genome shotgun (WGS) entry which is preliminary data.</text>
</comment>
<gene>
    <name evidence="3" type="ORF">A9A72_122356</name>
</gene>
<dbReference type="SFLD" id="SFLDG01129">
    <property type="entry name" value="C1.5:_HAD__Beta-PGM__Phosphata"/>
    <property type="match status" value="1"/>
</dbReference>
<dbReference type="PANTHER" id="PTHR43434">
    <property type="entry name" value="PHOSPHOGLYCOLATE PHOSPHATASE"/>
    <property type="match status" value="1"/>
</dbReference>
<proteinExistence type="predicted"/>
<accession>A0A5S5BGR1</accession>
<dbReference type="Gene3D" id="3.40.50.1000">
    <property type="entry name" value="HAD superfamily/HAD-like"/>
    <property type="match status" value="1"/>
</dbReference>
<dbReference type="InterPro" id="IPR023214">
    <property type="entry name" value="HAD_sf"/>
</dbReference>
<name>A0A5S5BGR1_STUST</name>
<dbReference type="InterPro" id="IPR023198">
    <property type="entry name" value="PGP-like_dom2"/>
</dbReference>
<dbReference type="Gene3D" id="1.10.150.240">
    <property type="entry name" value="Putative phosphatase, domain 2"/>
    <property type="match status" value="1"/>
</dbReference>
<organism evidence="3 4">
    <name type="scientific">Stutzerimonas stutzeri</name>
    <name type="common">Pseudomonas stutzeri</name>
    <dbReference type="NCBI Taxonomy" id="316"/>
    <lineage>
        <taxon>Bacteria</taxon>
        <taxon>Pseudomonadati</taxon>
        <taxon>Pseudomonadota</taxon>
        <taxon>Gammaproteobacteria</taxon>
        <taxon>Pseudomonadales</taxon>
        <taxon>Pseudomonadaceae</taxon>
        <taxon>Stutzerimonas</taxon>
    </lineage>
</organism>
<protein>
    <submittedName>
        <fullName evidence="3">Phosphoglycolate phosphatase</fullName>
    </submittedName>
</protein>
<dbReference type="NCBIfam" id="TIGR01549">
    <property type="entry name" value="HAD-SF-IA-v1"/>
    <property type="match status" value="1"/>
</dbReference>
<dbReference type="SUPFAM" id="SSF56784">
    <property type="entry name" value="HAD-like"/>
    <property type="match status" value="1"/>
</dbReference>
<dbReference type="GO" id="GO:0006281">
    <property type="term" value="P:DNA repair"/>
    <property type="evidence" value="ECO:0007669"/>
    <property type="project" value="TreeGrafter"/>
</dbReference>
<dbReference type="AlphaFoldDB" id="A0A5S5BGR1"/>
<dbReference type="Proteomes" id="UP000324282">
    <property type="component" value="Unassembled WGS sequence"/>
</dbReference>
<dbReference type="SFLD" id="SFLDS00003">
    <property type="entry name" value="Haloacid_Dehalogenase"/>
    <property type="match status" value="1"/>
</dbReference>
<reference evidence="3 4" key="1">
    <citation type="submission" date="2019-07" db="EMBL/GenBank/DDBJ databases">
        <title>Deep subsurface shale carbon reservoir microbial communities from Ohio and West Virginia, USA.</title>
        <authorList>
            <person name="Wrighton K."/>
        </authorList>
    </citation>
    <scope>NUCLEOTIDE SEQUENCE [LARGE SCALE GENOMIC DNA]</scope>
    <source>
        <strain evidence="3 4">NP_8Ht</strain>
    </source>
</reference>
<evidence type="ECO:0000313" key="4">
    <source>
        <dbReference type="Proteomes" id="UP000324282"/>
    </source>
</evidence>
<dbReference type="PANTHER" id="PTHR43434:SF24">
    <property type="entry name" value="HYDROLASE-RELATED"/>
    <property type="match status" value="1"/>
</dbReference>
<dbReference type="InterPro" id="IPR006439">
    <property type="entry name" value="HAD-SF_hydro_IA"/>
</dbReference>
<evidence type="ECO:0000256" key="1">
    <source>
        <dbReference type="ARBA" id="ARBA00001946"/>
    </source>
</evidence>
<dbReference type="GO" id="GO:0008967">
    <property type="term" value="F:phosphoglycolate phosphatase activity"/>
    <property type="evidence" value="ECO:0007669"/>
    <property type="project" value="TreeGrafter"/>
</dbReference>
<keyword evidence="2" id="KW-0479">Metal-binding</keyword>